<dbReference type="Proteomes" id="UP000366872">
    <property type="component" value="Unassembled WGS sequence"/>
</dbReference>
<accession>A0A6C2UAA5</accession>
<protein>
    <submittedName>
        <fullName evidence="1">Uncharacterized protein</fullName>
    </submittedName>
</protein>
<reference evidence="1 2" key="1">
    <citation type="submission" date="2019-04" db="EMBL/GenBank/DDBJ databases">
        <authorList>
            <person name="Van Vliet M D."/>
        </authorList>
    </citation>
    <scope>NUCLEOTIDE SEQUENCE [LARGE SCALE GENOMIC DNA]</scope>
    <source>
        <strain evidence="1 2">F1</strain>
    </source>
</reference>
<proteinExistence type="predicted"/>
<name>A0A6C2UAA5_PONDE</name>
<sequence>MVTNVAEHCAIPIPAPNNASSPHNTLYFFGFIPFRLNDYFSSTFSALGGVQPFICSCSDVKIRARLADYAYDLRAVIPL</sequence>
<dbReference type="AlphaFoldDB" id="A0A6C2UAA5"/>
<dbReference type="RefSeq" id="WP_136082184.1">
    <property type="nucleotide sequence ID" value="NZ_CAAHFG010000004.1"/>
</dbReference>
<gene>
    <name evidence="1" type="ORF">PDESU_05238</name>
</gene>
<dbReference type="EMBL" id="CAAHFG010000004">
    <property type="protein sequence ID" value="VGO16647.1"/>
    <property type="molecule type" value="Genomic_DNA"/>
</dbReference>
<organism evidence="1 2">
    <name type="scientific">Pontiella desulfatans</name>
    <dbReference type="NCBI Taxonomy" id="2750659"/>
    <lineage>
        <taxon>Bacteria</taxon>
        <taxon>Pseudomonadati</taxon>
        <taxon>Kiritimatiellota</taxon>
        <taxon>Kiritimatiellia</taxon>
        <taxon>Kiritimatiellales</taxon>
        <taxon>Pontiellaceae</taxon>
        <taxon>Pontiella</taxon>
    </lineage>
</organism>
<evidence type="ECO:0000313" key="2">
    <source>
        <dbReference type="Proteomes" id="UP000366872"/>
    </source>
</evidence>
<keyword evidence="2" id="KW-1185">Reference proteome</keyword>
<evidence type="ECO:0000313" key="1">
    <source>
        <dbReference type="EMBL" id="VGO16647.1"/>
    </source>
</evidence>